<dbReference type="GO" id="GO:0005773">
    <property type="term" value="C:vacuole"/>
    <property type="evidence" value="ECO:0007669"/>
    <property type="project" value="GOC"/>
</dbReference>
<dbReference type="GO" id="GO:0006624">
    <property type="term" value="P:vacuolar protein processing"/>
    <property type="evidence" value="ECO:0007669"/>
    <property type="project" value="TreeGrafter"/>
</dbReference>
<dbReference type="GO" id="GO:0005789">
    <property type="term" value="C:endoplasmic reticulum membrane"/>
    <property type="evidence" value="ECO:0007669"/>
    <property type="project" value="UniProtKB-SubCell"/>
</dbReference>
<evidence type="ECO:0000256" key="4">
    <source>
        <dbReference type="ARBA" id="ARBA00022824"/>
    </source>
</evidence>
<keyword evidence="5 8" id="KW-1133">Transmembrane helix</keyword>
<evidence type="ECO:0000256" key="2">
    <source>
        <dbReference type="ARBA" id="ARBA00009950"/>
    </source>
</evidence>
<feature type="transmembrane region" description="Helical" evidence="8">
    <location>
        <begin position="100"/>
        <end position="123"/>
    </location>
</feature>
<proteinExistence type="inferred from homology"/>
<keyword evidence="6 8" id="KW-0472">Membrane</keyword>
<evidence type="ECO:0000256" key="3">
    <source>
        <dbReference type="ARBA" id="ARBA00022692"/>
    </source>
</evidence>
<sequence length="172" mass="19542">MAQKATKTLAAANTARLNQTLYITIVVHLLFWLLRAALFRASFTRRSLLLYLTLSAPQLFIQFYFERLSRPTLTPDGAIRRPGEDLEAKGLTEYMWDVVYWSYGCIALAAILGDWAWIFWVVVPMYSAYAAWGVYTGMRGGYTDAAGVPQPEVASKRQAKMEKRGGQKVQYR</sequence>
<dbReference type="PANTHER" id="PTHR13505:SF7">
    <property type="entry name" value="TRANSMEMBRANE PROTEIN 208"/>
    <property type="match status" value="1"/>
</dbReference>
<dbReference type="EMBL" id="MU006326">
    <property type="protein sequence ID" value="KAF2847401.1"/>
    <property type="molecule type" value="Genomic_DNA"/>
</dbReference>
<evidence type="ECO:0000256" key="6">
    <source>
        <dbReference type="ARBA" id="ARBA00023136"/>
    </source>
</evidence>
<keyword evidence="3 8" id="KW-0812">Transmembrane</keyword>
<dbReference type="PANTHER" id="PTHR13505">
    <property type="entry name" value="TRANSMEMBRANE PROTEIN 208"/>
    <property type="match status" value="1"/>
</dbReference>
<dbReference type="InterPro" id="IPR008506">
    <property type="entry name" value="SND2/TMEM208"/>
</dbReference>
<name>A0A6A7AVS9_9PLEO</name>
<evidence type="ECO:0000313" key="9">
    <source>
        <dbReference type="EMBL" id="KAF2847401.1"/>
    </source>
</evidence>
<feature type="transmembrane region" description="Helical" evidence="8">
    <location>
        <begin position="20"/>
        <end position="41"/>
    </location>
</feature>
<comment type="subcellular location">
    <subcellularLocation>
        <location evidence="1">Endoplasmic reticulum membrane</location>
        <topology evidence="1">Multi-pass membrane protein</topology>
    </subcellularLocation>
</comment>
<organism evidence="9 10">
    <name type="scientific">Plenodomus tracheiphilus IPT5</name>
    <dbReference type="NCBI Taxonomy" id="1408161"/>
    <lineage>
        <taxon>Eukaryota</taxon>
        <taxon>Fungi</taxon>
        <taxon>Dikarya</taxon>
        <taxon>Ascomycota</taxon>
        <taxon>Pezizomycotina</taxon>
        <taxon>Dothideomycetes</taxon>
        <taxon>Pleosporomycetidae</taxon>
        <taxon>Pleosporales</taxon>
        <taxon>Pleosporineae</taxon>
        <taxon>Leptosphaeriaceae</taxon>
        <taxon>Plenodomus</taxon>
    </lineage>
</organism>
<evidence type="ECO:0000256" key="5">
    <source>
        <dbReference type="ARBA" id="ARBA00022989"/>
    </source>
</evidence>
<reference evidence="9" key="1">
    <citation type="submission" date="2020-01" db="EMBL/GenBank/DDBJ databases">
        <authorList>
            <consortium name="DOE Joint Genome Institute"/>
            <person name="Haridas S."/>
            <person name="Albert R."/>
            <person name="Binder M."/>
            <person name="Bloem J."/>
            <person name="Labutti K."/>
            <person name="Salamov A."/>
            <person name="Andreopoulos B."/>
            <person name="Baker S.E."/>
            <person name="Barry K."/>
            <person name="Bills G."/>
            <person name="Bluhm B.H."/>
            <person name="Cannon C."/>
            <person name="Castanera R."/>
            <person name="Culley D.E."/>
            <person name="Daum C."/>
            <person name="Ezra D."/>
            <person name="Gonzalez J.B."/>
            <person name="Henrissat B."/>
            <person name="Kuo A."/>
            <person name="Liang C."/>
            <person name="Lipzen A."/>
            <person name="Lutzoni F."/>
            <person name="Magnuson J."/>
            <person name="Mondo S."/>
            <person name="Nolan M."/>
            <person name="Ohm R."/>
            <person name="Pangilinan J."/>
            <person name="Park H.-J."/>
            <person name="Ramirez L."/>
            <person name="Alfaro M."/>
            <person name="Sun H."/>
            <person name="Tritt A."/>
            <person name="Yoshinaga Y."/>
            <person name="Zwiers L.-H."/>
            <person name="Turgeon B.G."/>
            <person name="Goodwin S.B."/>
            <person name="Spatafora J.W."/>
            <person name="Crous P.W."/>
            <person name="Grigoriev I.V."/>
        </authorList>
    </citation>
    <scope>NUCLEOTIDE SEQUENCE</scope>
    <source>
        <strain evidence="9">IPT5</strain>
    </source>
</reference>
<feature type="region of interest" description="Disordered" evidence="7">
    <location>
        <begin position="153"/>
        <end position="172"/>
    </location>
</feature>
<dbReference type="Proteomes" id="UP000799423">
    <property type="component" value="Unassembled WGS sequence"/>
</dbReference>
<dbReference type="OrthoDB" id="10012212at2759"/>
<keyword evidence="10" id="KW-1185">Reference proteome</keyword>
<keyword evidence="4" id="KW-0256">Endoplasmic reticulum</keyword>
<evidence type="ECO:0008006" key="11">
    <source>
        <dbReference type="Google" id="ProtNLM"/>
    </source>
</evidence>
<evidence type="ECO:0000313" key="10">
    <source>
        <dbReference type="Proteomes" id="UP000799423"/>
    </source>
</evidence>
<gene>
    <name evidence="9" type="ORF">T440DRAFT_557504</name>
</gene>
<evidence type="ECO:0000256" key="1">
    <source>
        <dbReference type="ARBA" id="ARBA00004477"/>
    </source>
</evidence>
<evidence type="ECO:0000256" key="8">
    <source>
        <dbReference type="SAM" id="Phobius"/>
    </source>
</evidence>
<evidence type="ECO:0000256" key="7">
    <source>
        <dbReference type="SAM" id="MobiDB-lite"/>
    </source>
</evidence>
<protein>
    <recommendedName>
        <fullName evidence="11">DUF788-domain-containing protein</fullName>
    </recommendedName>
</protein>
<dbReference type="AlphaFoldDB" id="A0A6A7AVS9"/>
<accession>A0A6A7AVS9</accession>
<comment type="similarity">
    <text evidence="2">Belongs to the TMEM208 family.</text>
</comment>
<dbReference type="Pfam" id="PF05620">
    <property type="entry name" value="TMEM208_SND2"/>
    <property type="match status" value="1"/>
</dbReference>